<reference evidence="2 3" key="1">
    <citation type="submission" date="2020-10" db="EMBL/GenBank/DDBJ databases">
        <title>Ca. Dormibacterota MAGs.</title>
        <authorList>
            <person name="Montgomery K."/>
        </authorList>
    </citation>
    <scope>NUCLEOTIDE SEQUENCE [LARGE SCALE GENOMIC DNA]</scope>
    <source>
        <strain evidence="2">Mitchell_Peninsula_5</strain>
    </source>
</reference>
<gene>
    <name evidence="2" type="ORF">JF887_13875</name>
</gene>
<evidence type="ECO:0000313" key="2">
    <source>
        <dbReference type="EMBL" id="MBJ7610498.1"/>
    </source>
</evidence>
<feature type="region of interest" description="Disordered" evidence="1">
    <location>
        <begin position="24"/>
        <end position="45"/>
    </location>
</feature>
<organism evidence="2 3">
    <name type="scientific">Candidatus Amunia macphersoniae</name>
    <dbReference type="NCBI Taxonomy" id="3127014"/>
    <lineage>
        <taxon>Bacteria</taxon>
        <taxon>Bacillati</taxon>
        <taxon>Candidatus Dormiibacterota</taxon>
        <taxon>Candidatus Dormibacteria</taxon>
        <taxon>Candidatus Aeolococcales</taxon>
        <taxon>Candidatus Aeolococcaceae</taxon>
        <taxon>Candidatus Amunia</taxon>
    </lineage>
</organism>
<sequence length="111" mass="11918">MALLLIVGLLTVVFWLILRTDQNTGPTLGTNNVGVLGPGEDGPGYLPTPIISEREELLRDSDRKLAEISHRARAQPATSWMEEPGAMESAGLVDRPAPDPNDPPSSTVFAK</sequence>
<accession>A0A934KFW4</accession>
<dbReference type="Proteomes" id="UP000614410">
    <property type="component" value="Unassembled WGS sequence"/>
</dbReference>
<feature type="compositionally biased region" description="Polar residues" evidence="1">
    <location>
        <begin position="24"/>
        <end position="33"/>
    </location>
</feature>
<dbReference type="EMBL" id="JAEKNN010000063">
    <property type="protein sequence ID" value="MBJ7610498.1"/>
    <property type="molecule type" value="Genomic_DNA"/>
</dbReference>
<evidence type="ECO:0000256" key="1">
    <source>
        <dbReference type="SAM" id="MobiDB-lite"/>
    </source>
</evidence>
<evidence type="ECO:0000313" key="3">
    <source>
        <dbReference type="Proteomes" id="UP000614410"/>
    </source>
</evidence>
<dbReference type="AlphaFoldDB" id="A0A934KFW4"/>
<proteinExistence type="predicted"/>
<comment type="caution">
    <text evidence="2">The sequence shown here is derived from an EMBL/GenBank/DDBJ whole genome shotgun (WGS) entry which is preliminary data.</text>
</comment>
<feature type="region of interest" description="Disordered" evidence="1">
    <location>
        <begin position="69"/>
        <end position="111"/>
    </location>
</feature>
<protein>
    <submittedName>
        <fullName evidence="2">Uncharacterized protein</fullName>
    </submittedName>
</protein>
<name>A0A934KFW4_9BACT</name>